<keyword evidence="1" id="KW-0812">Transmembrane</keyword>
<feature type="transmembrane region" description="Helical" evidence="1">
    <location>
        <begin position="140"/>
        <end position="162"/>
    </location>
</feature>
<dbReference type="AlphaFoldDB" id="A0A7G7MHF9"/>
<proteinExistence type="predicted"/>
<dbReference type="EMBL" id="CP060131">
    <property type="protein sequence ID" value="QNG52220.1"/>
    <property type="molecule type" value="Genomic_DNA"/>
</dbReference>
<keyword evidence="1" id="KW-1133">Transmembrane helix</keyword>
<evidence type="ECO:0000256" key="1">
    <source>
        <dbReference type="SAM" id="Phobius"/>
    </source>
</evidence>
<dbReference type="KEGG" id="ppel:H6H00_29975"/>
<keyword evidence="1" id="KW-0472">Membrane</keyword>
<accession>A0A7G7MHF9</accession>
<evidence type="ECO:0000313" key="3">
    <source>
        <dbReference type="Proteomes" id="UP000515728"/>
    </source>
</evidence>
<evidence type="ECO:0000313" key="2">
    <source>
        <dbReference type="EMBL" id="QNG52220.1"/>
    </source>
</evidence>
<name>A0A7G7MHF9_9PSEU</name>
<feature type="transmembrane region" description="Helical" evidence="1">
    <location>
        <begin position="187"/>
        <end position="204"/>
    </location>
</feature>
<dbReference type="RefSeq" id="WP_185718970.1">
    <property type="nucleotide sequence ID" value="NZ_BAAAWI010000001.1"/>
</dbReference>
<sequence>MGARSTGASWNERRLSRRAEPGDGRALRPFRWWQVMSRSVLSITLPVQGRPVVHTVEVRHAGDAVTGVVRAGLYVDGRLRLQSPLPARFPVAGGHVEVRTSQAGMRRCRFVGDDGTVRRLVPDPRSAEGRRLRFAREHPTASGIVGAASILVLLIGLGLNLLQIAEPVSRIPPIAAAWGTFTSPVDLPLWLNLALGVAAAAGAAERAMRLRHHWLLDGGAAT</sequence>
<organism evidence="2 3">
    <name type="scientific">Pseudonocardia petroleophila</name>
    <dbReference type="NCBI Taxonomy" id="37331"/>
    <lineage>
        <taxon>Bacteria</taxon>
        <taxon>Bacillati</taxon>
        <taxon>Actinomycetota</taxon>
        <taxon>Actinomycetes</taxon>
        <taxon>Pseudonocardiales</taxon>
        <taxon>Pseudonocardiaceae</taxon>
        <taxon>Pseudonocardia</taxon>
    </lineage>
</organism>
<gene>
    <name evidence="2" type="ORF">H6H00_29975</name>
</gene>
<keyword evidence="3" id="KW-1185">Reference proteome</keyword>
<reference evidence="2 3" key="1">
    <citation type="submission" date="2020-08" db="EMBL/GenBank/DDBJ databases">
        <authorList>
            <person name="Mo P."/>
        </authorList>
    </citation>
    <scope>NUCLEOTIDE SEQUENCE [LARGE SCALE GENOMIC DNA]</scope>
    <source>
        <strain evidence="2 3">CGMCC 4.1532</strain>
    </source>
</reference>
<protein>
    <submittedName>
        <fullName evidence="2">Uncharacterized protein</fullName>
    </submittedName>
</protein>
<dbReference type="Proteomes" id="UP000515728">
    <property type="component" value="Chromosome"/>
</dbReference>